<evidence type="ECO:0000313" key="3">
    <source>
        <dbReference type="Proteomes" id="UP001295444"/>
    </source>
</evidence>
<dbReference type="Proteomes" id="UP001295444">
    <property type="component" value="Chromosome 10"/>
</dbReference>
<feature type="non-terminal residue" evidence="2">
    <location>
        <position position="95"/>
    </location>
</feature>
<dbReference type="EMBL" id="OW240921">
    <property type="protein sequence ID" value="CAH2319726.1"/>
    <property type="molecule type" value="Genomic_DNA"/>
</dbReference>
<protein>
    <submittedName>
        <fullName evidence="2">Uncharacterized protein</fullName>
    </submittedName>
</protein>
<accession>A0AAD1WR56</accession>
<sequence length="95" mass="10811">RQRRLSHITKIQTREGTATHLPDNGRIPQILYRSLQSKIPGISGDRITKNHTKDSIPATTYHEDPERSRGGRVRGTHYVMELQAALKSTKLSKPR</sequence>
<organism evidence="2 3">
    <name type="scientific">Pelobates cultripes</name>
    <name type="common">Western spadefoot toad</name>
    <dbReference type="NCBI Taxonomy" id="61616"/>
    <lineage>
        <taxon>Eukaryota</taxon>
        <taxon>Metazoa</taxon>
        <taxon>Chordata</taxon>
        <taxon>Craniata</taxon>
        <taxon>Vertebrata</taxon>
        <taxon>Euteleostomi</taxon>
        <taxon>Amphibia</taxon>
        <taxon>Batrachia</taxon>
        <taxon>Anura</taxon>
        <taxon>Pelobatoidea</taxon>
        <taxon>Pelobatidae</taxon>
        <taxon>Pelobates</taxon>
    </lineage>
</organism>
<evidence type="ECO:0000313" key="2">
    <source>
        <dbReference type="EMBL" id="CAH2319726.1"/>
    </source>
</evidence>
<feature type="non-terminal residue" evidence="2">
    <location>
        <position position="1"/>
    </location>
</feature>
<evidence type="ECO:0000256" key="1">
    <source>
        <dbReference type="SAM" id="MobiDB-lite"/>
    </source>
</evidence>
<proteinExistence type="predicted"/>
<reference evidence="2" key="1">
    <citation type="submission" date="2022-03" db="EMBL/GenBank/DDBJ databases">
        <authorList>
            <person name="Alioto T."/>
            <person name="Alioto T."/>
            <person name="Gomez Garrido J."/>
        </authorList>
    </citation>
    <scope>NUCLEOTIDE SEQUENCE</scope>
</reference>
<dbReference type="AlphaFoldDB" id="A0AAD1WR56"/>
<keyword evidence="3" id="KW-1185">Reference proteome</keyword>
<feature type="region of interest" description="Disordered" evidence="1">
    <location>
        <begin position="42"/>
        <end position="71"/>
    </location>
</feature>
<name>A0AAD1WR56_PELCU</name>
<gene>
    <name evidence="2" type="ORF">PECUL_23A012264</name>
</gene>